<gene>
    <name evidence="1" type="ORF">KWG56_14055</name>
</gene>
<evidence type="ECO:0000313" key="2">
    <source>
        <dbReference type="Proteomes" id="UP000824334"/>
    </source>
</evidence>
<protein>
    <submittedName>
        <fullName evidence="1">Uncharacterized protein</fullName>
    </submittedName>
</protein>
<dbReference type="GeneID" id="94376407"/>
<proteinExistence type="predicted"/>
<dbReference type="Proteomes" id="UP000824334">
    <property type="component" value="Chromosome"/>
</dbReference>
<keyword evidence="2" id="KW-1185">Reference proteome</keyword>
<accession>A0ABX8TET2</accession>
<evidence type="ECO:0000313" key="1">
    <source>
        <dbReference type="EMBL" id="QYC09695.1"/>
    </source>
</evidence>
<organism evidence="1 2">
    <name type="scientific">Brevundimonas nasdae</name>
    <dbReference type="NCBI Taxonomy" id="172043"/>
    <lineage>
        <taxon>Bacteria</taxon>
        <taxon>Pseudomonadati</taxon>
        <taxon>Pseudomonadota</taxon>
        <taxon>Alphaproteobacteria</taxon>
        <taxon>Caulobacterales</taxon>
        <taxon>Caulobacteraceae</taxon>
        <taxon>Brevundimonas</taxon>
    </lineage>
</organism>
<name>A0ABX8TET2_9CAUL</name>
<reference evidence="1 2" key="1">
    <citation type="submission" date="2021-07" db="EMBL/GenBank/DDBJ databases">
        <title>Isolation and characterization of bacteria from a gold mining with a capacity of golden bioaccumulation.</title>
        <authorList>
            <person name="Yang X.J."/>
        </authorList>
    </citation>
    <scope>NUCLEOTIDE SEQUENCE [LARGE SCALE GENOMIC DNA]</scope>
    <source>
        <strain evidence="1 2">Au29</strain>
    </source>
</reference>
<sequence>MREKGETSVGNEMPEWWMPMDPDKIEHVRSLLSPAAFVERPFTFGIIIRPTNEKERIVLEMMGEDLVRVSADVRGR</sequence>
<dbReference type="EMBL" id="CP080034">
    <property type="protein sequence ID" value="QYC09695.1"/>
    <property type="molecule type" value="Genomic_DNA"/>
</dbReference>
<dbReference type="RefSeq" id="WP_153923449.1">
    <property type="nucleotide sequence ID" value="NZ_CP080034.1"/>
</dbReference>